<dbReference type="PIRSF" id="PIRSF004555">
    <property type="entry name" value="UCP004555"/>
    <property type="match status" value="1"/>
</dbReference>
<dbReference type="AlphaFoldDB" id="A0A1I0BBI8"/>
<organism evidence="4 5">
    <name type="scientific">Anaerobranca gottschalkii DSM 13577</name>
    <dbReference type="NCBI Taxonomy" id="1120990"/>
    <lineage>
        <taxon>Bacteria</taxon>
        <taxon>Bacillati</taxon>
        <taxon>Bacillota</taxon>
        <taxon>Clostridia</taxon>
        <taxon>Eubacteriales</taxon>
        <taxon>Proteinivoracaceae</taxon>
        <taxon>Anaerobranca</taxon>
    </lineage>
</organism>
<dbReference type="GO" id="GO:0043590">
    <property type="term" value="C:bacterial nucleoid"/>
    <property type="evidence" value="ECO:0007669"/>
    <property type="project" value="UniProtKB-UniRule"/>
</dbReference>
<dbReference type="InterPro" id="IPR004401">
    <property type="entry name" value="YbaB/EbfC"/>
</dbReference>
<keyword evidence="5" id="KW-1185">Reference proteome</keyword>
<dbReference type="EMBL" id="FOIF01000036">
    <property type="protein sequence ID" value="SET04203.1"/>
    <property type="molecule type" value="Genomic_DNA"/>
</dbReference>
<evidence type="ECO:0000256" key="2">
    <source>
        <dbReference type="HAMAP-Rule" id="MF_00274"/>
    </source>
</evidence>
<dbReference type="GO" id="GO:0003677">
    <property type="term" value="F:DNA binding"/>
    <property type="evidence" value="ECO:0007669"/>
    <property type="project" value="UniProtKB-UniRule"/>
</dbReference>
<comment type="subunit">
    <text evidence="2">Homodimer.</text>
</comment>
<dbReference type="Proteomes" id="UP000243819">
    <property type="component" value="Unassembled WGS sequence"/>
</dbReference>
<dbReference type="SUPFAM" id="SSF82607">
    <property type="entry name" value="YbaB-like"/>
    <property type="match status" value="1"/>
</dbReference>
<evidence type="ECO:0000313" key="5">
    <source>
        <dbReference type="Proteomes" id="UP000243819"/>
    </source>
</evidence>
<dbReference type="HAMAP" id="MF_00274">
    <property type="entry name" value="DNA_YbaB_EbfC"/>
    <property type="match status" value="1"/>
</dbReference>
<dbReference type="InterPro" id="IPR036894">
    <property type="entry name" value="YbaB-like_sf"/>
</dbReference>
<evidence type="ECO:0000256" key="1">
    <source>
        <dbReference type="ARBA" id="ARBA00023125"/>
    </source>
</evidence>
<proteinExistence type="inferred from homology"/>
<keyword evidence="2" id="KW-0963">Cytoplasm</keyword>
<comment type="function">
    <text evidence="2">Binds to DNA and alters its conformation. May be involved in regulation of gene expression, nucleoid organization and DNA protection.</text>
</comment>
<comment type="similarity">
    <text evidence="2">Belongs to the YbaB/EbfC family.</text>
</comment>
<dbReference type="NCBIfam" id="TIGR00103">
    <property type="entry name" value="DNA_YbaB_EbfC"/>
    <property type="match status" value="1"/>
</dbReference>
<dbReference type="PANTHER" id="PTHR33449:SF1">
    <property type="entry name" value="NUCLEOID-ASSOCIATED PROTEIN YBAB"/>
    <property type="match status" value="1"/>
</dbReference>
<dbReference type="STRING" id="1120990.SAMN03080614_103620"/>
<keyword evidence="1 2" id="KW-0238">DNA-binding</keyword>
<sequence>MFGGNMQKAMKQMQKMQADMAKMQEELKERLFEGTAGGGVVKVVVSGHKEVKEVLISPDVVDPEDVEMLQDLIVAATNEALRIADKTMEQELKKIAGGMKLPPGLF</sequence>
<dbReference type="Gene3D" id="3.30.1310.10">
    <property type="entry name" value="Nucleoid-associated protein YbaB-like domain"/>
    <property type="match status" value="1"/>
</dbReference>
<dbReference type="Pfam" id="PF02575">
    <property type="entry name" value="YbaB_DNA_bd"/>
    <property type="match status" value="1"/>
</dbReference>
<feature type="coiled-coil region" evidence="3">
    <location>
        <begin position="6"/>
        <end position="33"/>
    </location>
</feature>
<protein>
    <recommendedName>
        <fullName evidence="2">Nucleoid-associated protein SAMN03080614_103620</fullName>
    </recommendedName>
</protein>
<reference evidence="5" key="1">
    <citation type="submission" date="2016-10" db="EMBL/GenBank/DDBJ databases">
        <authorList>
            <person name="Varghese N."/>
            <person name="Submissions S."/>
        </authorList>
    </citation>
    <scope>NUCLEOTIDE SEQUENCE [LARGE SCALE GENOMIC DNA]</scope>
    <source>
        <strain evidence="5">DSM 13577</strain>
    </source>
</reference>
<evidence type="ECO:0000256" key="3">
    <source>
        <dbReference type="SAM" id="Coils"/>
    </source>
</evidence>
<name>A0A1I0BBI8_9FIRM</name>
<dbReference type="GO" id="GO:0005829">
    <property type="term" value="C:cytosol"/>
    <property type="evidence" value="ECO:0007669"/>
    <property type="project" value="TreeGrafter"/>
</dbReference>
<accession>A0A1I0BBI8</accession>
<evidence type="ECO:0000313" key="4">
    <source>
        <dbReference type="EMBL" id="SET04203.1"/>
    </source>
</evidence>
<gene>
    <name evidence="4" type="ORF">SAMN03080614_103620</name>
</gene>
<comment type="subcellular location">
    <subcellularLocation>
        <location evidence="2">Cytoplasm</location>
        <location evidence="2">Nucleoid</location>
    </subcellularLocation>
</comment>
<dbReference type="OrthoDB" id="9795263at2"/>
<dbReference type="PANTHER" id="PTHR33449">
    <property type="entry name" value="NUCLEOID-ASSOCIATED PROTEIN YBAB"/>
    <property type="match status" value="1"/>
</dbReference>
<keyword evidence="3" id="KW-0175">Coiled coil</keyword>